<dbReference type="EMBL" id="RXGB01007883">
    <property type="protein sequence ID" value="TMW85070.1"/>
    <property type="molecule type" value="Genomic_DNA"/>
</dbReference>
<name>A0A6N2ATQ1_SOLCI</name>
<comment type="caution">
    <text evidence="1">The sequence shown here is derived from an EMBL/GenBank/DDBJ whole genome shotgun (WGS) entry which is preliminary data.</text>
</comment>
<evidence type="ECO:0000313" key="1">
    <source>
        <dbReference type="EMBL" id="TMW85070.1"/>
    </source>
</evidence>
<dbReference type="AlphaFoldDB" id="A0A6N2ATQ1"/>
<dbReference type="PANTHER" id="PTHR33527:SF53">
    <property type="entry name" value="OS10G0561000 PROTEIN"/>
    <property type="match status" value="1"/>
</dbReference>
<sequence length="240" mass="27978">MIFLHVNNTEKDIFNKMMSMNYEIDLSRKVMSVWMFLKTYKLNNFYEKIATCDEMDFKNLYVEAKSILTFFESNSSSTFQDVCPLTSQCLYSSLNEILLKKEKVNKQVSLIYDMICCDNFNDSYVKMNGPLDSKLNPLAKEWHPTIRAHAAHRSVFMTLTAHPISKKYIFDFFESYLYGMFGPGSVRGVYVYHKGGVRANFGKIVFKSTSICAWLLQGKEAKFAMEPGCIWLREYIPRQF</sequence>
<proteinExistence type="predicted"/>
<reference evidence="1" key="1">
    <citation type="submission" date="2019-05" db="EMBL/GenBank/DDBJ databases">
        <title>The de novo reference genome and transcriptome assemblies of the wild tomato species Solanum chilense.</title>
        <authorList>
            <person name="Stam R."/>
            <person name="Nosenko T."/>
            <person name="Hoerger A.C."/>
            <person name="Stephan W."/>
            <person name="Seidel M.A."/>
            <person name="Kuhn J.M.M."/>
            <person name="Haberer G."/>
            <person name="Tellier A."/>
        </authorList>
    </citation>
    <scope>NUCLEOTIDE SEQUENCE</scope>
    <source>
        <tissue evidence="1">Mature leaves</tissue>
    </source>
</reference>
<dbReference type="PANTHER" id="PTHR33527">
    <property type="entry name" value="OS07G0274300 PROTEIN"/>
    <property type="match status" value="1"/>
</dbReference>
<organism evidence="1">
    <name type="scientific">Solanum chilense</name>
    <name type="common">Tomato</name>
    <name type="synonym">Lycopersicon chilense</name>
    <dbReference type="NCBI Taxonomy" id="4083"/>
    <lineage>
        <taxon>Eukaryota</taxon>
        <taxon>Viridiplantae</taxon>
        <taxon>Streptophyta</taxon>
        <taxon>Embryophyta</taxon>
        <taxon>Tracheophyta</taxon>
        <taxon>Spermatophyta</taxon>
        <taxon>Magnoliopsida</taxon>
        <taxon>eudicotyledons</taxon>
        <taxon>Gunneridae</taxon>
        <taxon>Pentapetalae</taxon>
        <taxon>asterids</taxon>
        <taxon>lamiids</taxon>
        <taxon>Solanales</taxon>
        <taxon>Solanaceae</taxon>
        <taxon>Solanoideae</taxon>
        <taxon>Solaneae</taxon>
        <taxon>Solanum</taxon>
        <taxon>Solanum subgen. Lycopersicon</taxon>
    </lineage>
</organism>
<accession>A0A6N2ATQ1</accession>
<gene>
    <name evidence="1" type="ORF">EJD97_023843</name>
</gene>
<protein>
    <submittedName>
        <fullName evidence="1">Uncharacterized protein</fullName>
    </submittedName>
</protein>